<dbReference type="CDD" id="cd00093">
    <property type="entry name" value="HTH_XRE"/>
    <property type="match status" value="1"/>
</dbReference>
<dbReference type="EMBL" id="JBHMAG010000013">
    <property type="protein sequence ID" value="MFB9753771.1"/>
    <property type="molecule type" value="Genomic_DNA"/>
</dbReference>
<reference evidence="3 4" key="1">
    <citation type="submission" date="2024-09" db="EMBL/GenBank/DDBJ databases">
        <authorList>
            <person name="Sun Q."/>
            <person name="Mori K."/>
        </authorList>
    </citation>
    <scope>NUCLEOTIDE SEQUENCE [LARGE SCALE GENOMIC DNA]</scope>
    <source>
        <strain evidence="3 4">JCM 12520</strain>
    </source>
</reference>
<proteinExistence type="predicted"/>
<name>A0ABV5W0I6_9BACL</name>
<keyword evidence="1" id="KW-0238">DNA-binding</keyword>
<dbReference type="PANTHER" id="PTHR46558">
    <property type="entry name" value="TRACRIPTIONAL REGULATORY PROTEIN-RELATED-RELATED"/>
    <property type="match status" value="1"/>
</dbReference>
<dbReference type="Gene3D" id="1.10.260.40">
    <property type="entry name" value="lambda repressor-like DNA-binding domains"/>
    <property type="match status" value="1"/>
</dbReference>
<keyword evidence="4" id="KW-1185">Reference proteome</keyword>
<dbReference type="Pfam" id="PF01381">
    <property type="entry name" value="HTH_3"/>
    <property type="match status" value="1"/>
</dbReference>
<evidence type="ECO:0000313" key="3">
    <source>
        <dbReference type="EMBL" id="MFB9753771.1"/>
    </source>
</evidence>
<evidence type="ECO:0000259" key="2">
    <source>
        <dbReference type="PROSITE" id="PS50943"/>
    </source>
</evidence>
<protein>
    <submittedName>
        <fullName evidence="3">Helix-turn-helix domain-containing protein</fullName>
    </submittedName>
</protein>
<organism evidence="3 4">
    <name type="scientific">Paenibacillus hodogayensis</name>
    <dbReference type="NCBI Taxonomy" id="279208"/>
    <lineage>
        <taxon>Bacteria</taxon>
        <taxon>Bacillati</taxon>
        <taxon>Bacillota</taxon>
        <taxon>Bacilli</taxon>
        <taxon>Bacillales</taxon>
        <taxon>Paenibacillaceae</taxon>
        <taxon>Paenibacillus</taxon>
    </lineage>
</organism>
<dbReference type="RefSeq" id="WP_344914950.1">
    <property type="nucleotide sequence ID" value="NZ_BAAAYO010000014.1"/>
</dbReference>
<gene>
    <name evidence="3" type="ORF">ACFFNY_19560</name>
</gene>
<dbReference type="SUPFAM" id="SSF47413">
    <property type="entry name" value="lambda repressor-like DNA-binding domains"/>
    <property type="match status" value="1"/>
</dbReference>
<evidence type="ECO:0000256" key="1">
    <source>
        <dbReference type="ARBA" id="ARBA00023125"/>
    </source>
</evidence>
<dbReference type="PANTHER" id="PTHR46558:SF11">
    <property type="entry name" value="HTH-TYPE TRANSCRIPTIONAL REGULATOR XRE"/>
    <property type="match status" value="1"/>
</dbReference>
<dbReference type="SMART" id="SM00530">
    <property type="entry name" value="HTH_XRE"/>
    <property type="match status" value="1"/>
</dbReference>
<accession>A0ABV5W0I6</accession>
<evidence type="ECO:0000313" key="4">
    <source>
        <dbReference type="Proteomes" id="UP001589619"/>
    </source>
</evidence>
<dbReference type="InterPro" id="IPR001387">
    <property type="entry name" value="Cro/C1-type_HTH"/>
</dbReference>
<feature type="domain" description="HTH cro/C1-type" evidence="2">
    <location>
        <begin position="13"/>
        <end position="67"/>
    </location>
</feature>
<comment type="caution">
    <text evidence="3">The sequence shown here is derived from an EMBL/GenBank/DDBJ whole genome shotgun (WGS) entry which is preliminary data.</text>
</comment>
<dbReference type="PROSITE" id="PS50943">
    <property type="entry name" value="HTH_CROC1"/>
    <property type="match status" value="1"/>
</dbReference>
<dbReference type="Proteomes" id="UP001589619">
    <property type="component" value="Unassembled WGS sequence"/>
</dbReference>
<sequence>MKKGWFMLIGKQLRELRKEHKMIQEQLATILNLAKSTISQYENNVNEPDLKTLVKLADLFEVSTDYLLGRSLVRTIPDTEVPKPNNVAYFGEYEEKLSKTEAEFLRESLGVYRRVKE</sequence>
<dbReference type="InterPro" id="IPR010982">
    <property type="entry name" value="Lambda_DNA-bd_dom_sf"/>
</dbReference>